<evidence type="ECO:0000313" key="4">
    <source>
        <dbReference type="Proteomes" id="UP000564629"/>
    </source>
</evidence>
<dbReference type="EMBL" id="JACHDN010000001">
    <property type="protein sequence ID" value="MBB5472093.1"/>
    <property type="molecule type" value="Genomic_DNA"/>
</dbReference>
<gene>
    <name evidence="1" type="ORF">CHO01_26330</name>
    <name evidence="2" type="ORF">HNR08_000829</name>
</gene>
<sequence>MHEGDVVLFTGQNEVWAIGVVGYRFENASLAAAMWTTHPDKGTYRHIYAVTQFERLSVPYAVVNRALGLKETNHFQSMAVYDAERAQAVIDVLHLDLPAPHGKDYAAKDLALALALEGDKKSTSPFLAIEQVYTTSTSYQVSPGERVVLRGEGTLVQAYAATLPGNVAVGRQPTPAGMPDLCLDFGSHTELIEAKSSADRTYVRQALAQLLHYGPELEPTPAIAGALFPERPTQPDIAYLHRYGIDCIYRAGTDRYVRLPASKKARARLVDLWS</sequence>
<organism evidence="1 3">
    <name type="scientific">Cellulomonas hominis</name>
    <dbReference type="NCBI Taxonomy" id="156981"/>
    <lineage>
        <taxon>Bacteria</taxon>
        <taxon>Bacillati</taxon>
        <taxon>Actinomycetota</taxon>
        <taxon>Actinomycetes</taxon>
        <taxon>Micrococcales</taxon>
        <taxon>Cellulomonadaceae</taxon>
        <taxon>Cellulomonas</taxon>
    </lineage>
</organism>
<comment type="caution">
    <text evidence="1">The sequence shown here is derived from an EMBL/GenBank/DDBJ whole genome shotgun (WGS) entry which is preliminary data.</text>
</comment>
<evidence type="ECO:0000313" key="3">
    <source>
        <dbReference type="Proteomes" id="UP000321723"/>
    </source>
</evidence>
<accession>A0A511FGQ8</accession>
<dbReference type="Proteomes" id="UP000321723">
    <property type="component" value="Unassembled WGS sequence"/>
</dbReference>
<dbReference type="OrthoDB" id="3650427at2"/>
<dbReference type="Proteomes" id="UP000564629">
    <property type="component" value="Unassembled WGS sequence"/>
</dbReference>
<reference evidence="2 4" key="2">
    <citation type="submission" date="2020-08" db="EMBL/GenBank/DDBJ databases">
        <title>Sequencing the genomes of 1000 actinobacteria strains.</title>
        <authorList>
            <person name="Klenk H.-P."/>
        </authorList>
    </citation>
    <scope>NUCLEOTIDE SEQUENCE [LARGE SCALE GENOMIC DNA]</scope>
    <source>
        <strain evidence="2 4">DSM 9581</strain>
    </source>
</reference>
<dbReference type="EMBL" id="BJVQ01000039">
    <property type="protein sequence ID" value="GEL47517.1"/>
    <property type="molecule type" value="Genomic_DNA"/>
</dbReference>
<proteinExistence type="predicted"/>
<name>A0A511FGQ8_9CELL</name>
<dbReference type="AlphaFoldDB" id="A0A511FGQ8"/>
<protein>
    <submittedName>
        <fullName evidence="1">Uncharacterized protein</fullName>
    </submittedName>
</protein>
<keyword evidence="3" id="KW-1185">Reference proteome</keyword>
<reference evidence="1 3" key="1">
    <citation type="submission" date="2019-07" db="EMBL/GenBank/DDBJ databases">
        <title>Whole genome shotgun sequence of Cellulomonas hominis NBRC 16055.</title>
        <authorList>
            <person name="Hosoyama A."/>
            <person name="Uohara A."/>
            <person name="Ohji S."/>
            <person name="Ichikawa N."/>
        </authorList>
    </citation>
    <scope>NUCLEOTIDE SEQUENCE [LARGE SCALE GENOMIC DNA]</scope>
    <source>
        <strain evidence="1 3">NBRC 16055</strain>
    </source>
</reference>
<evidence type="ECO:0000313" key="2">
    <source>
        <dbReference type="EMBL" id="MBB5472093.1"/>
    </source>
</evidence>
<dbReference type="RefSeq" id="WP_146838673.1">
    <property type="nucleotide sequence ID" value="NZ_BJVQ01000039.1"/>
</dbReference>
<evidence type="ECO:0000313" key="1">
    <source>
        <dbReference type="EMBL" id="GEL47517.1"/>
    </source>
</evidence>